<name>A0A1J4JBL5_9EUKA</name>
<evidence type="ECO:0000256" key="1">
    <source>
        <dbReference type="SAM" id="SignalP"/>
    </source>
</evidence>
<proteinExistence type="predicted"/>
<organism evidence="2 3">
    <name type="scientific">Tritrichomonas foetus</name>
    <dbReference type="NCBI Taxonomy" id="1144522"/>
    <lineage>
        <taxon>Eukaryota</taxon>
        <taxon>Metamonada</taxon>
        <taxon>Parabasalia</taxon>
        <taxon>Tritrichomonadida</taxon>
        <taxon>Tritrichomonadidae</taxon>
        <taxon>Tritrichomonas</taxon>
    </lineage>
</organism>
<keyword evidence="3" id="KW-1185">Reference proteome</keyword>
<gene>
    <name evidence="2" type="ORF">TRFO_37246</name>
</gene>
<sequence length="114" mass="12774">MKGKRGSRLSACPINFLAFFDLFLCLARSAKSLLRAVMTASPLSVKISMSEIKEDVTDEVNCVLELLDEDLDDLSLLLSLLLLLRLLLSTDDDRLFSFLLCDFMSSLIGSFFEE</sequence>
<reference evidence="2" key="1">
    <citation type="submission" date="2016-10" db="EMBL/GenBank/DDBJ databases">
        <authorList>
            <person name="Benchimol M."/>
            <person name="Almeida L.G."/>
            <person name="Vasconcelos A.T."/>
            <person name="Perreira-Neves A."/>
            <person name="Rosa I.A."/>
            <person name="Tasca T."/>
            <person name="Bogo M.R."/>
            <person name="de Souza W."/>
        </authorList>
    </citation>
    <scope>NUCLEOTIDE SEQUENCE [LARGE SCALE GENOMIC DNA]</scope>
    <source>
        <strain evidence="2">K</strain>
    </source>
</reference>
<dbReference type="VEuPathDB" id="TrichDB:TRFO_37246"/>
<keyword evidence="1" id="KW-0732">Signal</keyword>
<evidence type="ECO:0000313" key="3">
    <source>
        <dbReference type="Proteomes" id="UP000179807"/>
    </source>
</evidence>
<feature type="chain" id="PRO_5009630165" evidence="1">
    <location>
        <begin position="33"/>
        <end position="114"/>
    </location>
</feature>
<dbReference type="RefSeq" id="XP_068349723.1">
    <property type="nucleotide sequence ID" value="XM_068511311.1"/>
</dbReference>
<accession>A0A1J4JBL5</accession>
<dbReference type="Proteomes" id="UP000179807">
    <property type="component" value="Unassembled WGS sequence"/>
</dbReference>
<dbReference type="AlphaFoldDB" id="A0A1J4JBL5"/>
<dbReference type="EMBL" id="MLAK01001167">
    <property type="protein sequence ID" value="OHS96586.1"/>
    <property type="molecule type" value="Genomic_DNA"/>
</dbReference>
<dbReference type="GeneID" id="94846015"/>
<evidence type="ECO:0000313" key="2">
    <source>
        <dbReference type="EMBL" id="OHS96586.1"/>
    </source>
</evidence>
<feature type="signal peptide" evidence="1">
    <location>
        <begin position="1"/>
        <end position="32"/>
    </location>
</feature>
<protein>
    <submittedName>
        <fullName evidence="2">Uncharacterized protein</fullName>
    </submittedName>
</protein>
<comment type="caution">
    <text evidence="2">The sequence shown here is derived from an EMBL/GenBank/DDBJ whole genome shotgun (WGS) entry which is preliminary data.</text>
</comment>